<dbReference type="PRINTS" id="PR00724">
    <property type="entry name" value="CRBOXYPTASEC"/>
</dbReference>
<dbReference type="EC" id="3.4.16.-" evidence="6"/>
<evidence type="ECO:0000256" key="4">
    <source>
        <dbReference type="ARBA" id="ARBA00022801"/>
    </source>
</evidence>
<accession>A0AAD7FHW1</accession>
<keyword evidence="2 6" id="KW-0121">Carboxypeptidase</keyword>
<evidence type="ECO:0000313" key="7">
    <source>
        <dbReference type="EMBL" id="KAJ7624951.1"/>
    </source>
</evidence>
<proteinExistence type="inferred from homology"/>
<keyword evidence="8" id="KW-1185">Reference proteome</keyword>
<evidence type="ECO:0000256" key="2">
    <source>
        <dbReference type="ARBA" id="ARBA00022645"/>
    </source>
</evidence>
<evidence type="ECO:0000256" key="1">
    <source>
        <dbReference type="ARBA" id="ARBA00009431"/>
    </source>
</evidence>
<dbReference type="Pfam" id="PF00450">
    <property type="entry name" value="Peptidase_S10"/>
    <property type="match status" value="1"/>
</dbReference>
<dbReference type="GO" id="GO:0000324">
    <property type="term" value="C:fungal-type vacuole"/>
    <property type="evidence" value="ECO:0007669"/>
    <property type="project" value="TreeGrafter"/>
</dbReference>
<organism evidence="7 8">
    <name type="scientific">Roridomyces roridus</name>
    <dbReference type="NCBI Taxonomy" id="1738132"/>
    <lineage>
        <taxon>Eukaryota</taxon>
        <taxon>Fungi</taxon>
        <taxon>Dikarya</taxon>
        <taxon>Basidiomycota</taxon>
        <taxon>Agaricomycotina</taxon>
        <taxon>Agaricomycetes</taxon>
        <taxon>Agaricomycetidae</taxon>
        <taxon>Agaricales</taxon>
        <taxon>Marasmiineae</taxon>
        <taxon>Mycenaceae</taxon>
        <taxon>Roridomyces</taxon>
    </lineage>
</organism>
<dbReference type="InterPro" id="IPR001563">
    <property type="entry name" value="Peptidase_S10"/>
</dbReference>
<dbReference type="AlphaFoldDB" id="A0AAD7FHW1"/>
<protein>
    <recommendedName>
        <fullName evidence="6">Carboxypeptidase</fullName>
        <ecNumber evidence="6">3.4.16.-</ecNumber>
    </recommendedName>
</protein>
<evidence type="ECO:0000256" key="6">
    <source>
        <dbReference type="RuleBase" id="RU361156"/>
    </source>
</evidence>
<evidence type="ECO:0000313" key="8">
    <source>
        <dbReference type="Proteomes" id="UP001221142"/>
    </source>
</evidence>
<comment type="similarity">
    <text evidence="1 6">Belongs to the peptidase S10 family.</text>
</comment>
<keyword evidence="5" id="KW-0325">Glycoprotein</keyword>
<keyword evidence="3 6" id="KW-0645">Protease</keyword>
<feature type="signal peptide" evidence="6">
    <location>
        <begin position="1"/>
        <end position="18"/>
    </location>
</feature>
<feature type="chain" id="PRO_5041770288" description="Carboxypeptidase" evidence="6">
    <location>
        <begin position="19"/>
        <end position="297"/>
    </location>
</feature>
<name>A0AAD7FHW1_9AGAR</name>
<comment type="caution">
    <text evidence="7">The sequence shown here is derived from an EMBL/GenBank/DDBJ whole genome shotgun (WGS) entry which is preliminary data.</text>
</comment>
<dbReference type="Proteomes" id="UP001221142">
    <property type="component" value="Unassembled WGS sequence"/>
</dbReference>
<dbReference type="GO" id="GO:0006508">
    <property type="term" value="P:proteolysis"/>
    <property type="evidence" value="ECO:0007669"/>
    <property type="project" value="UniProtKB-KW"/>
</dbReference>
<keyword evidence="4 6" id="KW-0378">Hydrolase</keyword>
<dbReference type="PANTHER" id="PTHR11802">
    <property type="entry name" value="SERINE PROTEASE FAMILY S10 SERINE CARBOXYPEPTIDASE"/>
    <property type="match status" value="1"/>
</dbReference>
<dbReference type="PROSITE" id="PS00131">
    <property type="entry name" value="CARBOXYPEPT_SER_SER"/>
    <property type="match status" value="1"/>
</dbReference>
<keyword evidence="6" id="KW-0732">Signal</keyword>
<dbReference type="InterPro" id="IPR018202">
    <property type="entry name" value="Ser_caboxypep_ser_AS"/>
</dbReference>
<evidence type="ECO:0000256" key="5">
    <source>
        <dbReference type="ARBA" id="ARBA00023180"/>
    </source>
</evidence>
<gene>
    <name evidence="7" type="ORF">FB45DRAFT_1005694</name>
</gene>
<dbReference type="InterPro" id="IPR029058">
    <property type="entry name" value="AB_hydrolase_fold"/>
</dbReference>
<sequence>MLLPKWLALAVIPSATLALKSTGEIPERNGVIGGVGDKSFTIKTTPAVARTPGKLRVTENSGICGKFFALFKTTQNVYQASGYGDIAANQSIWFWYFDARKNPANAPLVLWFNGGPGSSSMIGLLQENGPCRITNDSYIDQPVGVGFSHGEEKVGTSEEAAADLWTFLQMFLADERFAHLVKNDLGIWTESYGGHYGPVFAKYFLAQNTAIRGHTTAGVHLNMKALGIGNGITDSFTQYSEYITYAEENPYVVTLVPTDWIADAKTAWNQTGGCKDQIIACNNGGNDTVQQRIQQAL</sequence>
<dbReference type="PANTHER" id="PTHR11802:SF453">
    <property type="entry name" value="S1, PUTATIVE-RELATED"/>
    <property type="match status" value="1"/>
</dbReference>
<dbReference type="Gene3D" id="3.40.50.1820">
    <property type="entry name" value="alpha/beta hydrolase"/>
    <property type="match status" value="1"/>
</dbReference>
<reference evidence="7" key="1">
    <citation type="submission" date="2023-03" db="EMBL/GenBank/DDBJ databases">
        <title>Massive genome expansion in bonnet fungi (Mycena s.s.) driven by repeated elements and novel gene families across ecological guilds.</title>
        <authorList>
            <consortium name="Lawrence Berkeley National Laboratory"/>
            <person name="Harder C.B."/>
            <person name="Miyauchi S."/>
            <person name="Viragh M."/>
            <person name="Kuo A."/>
            <person name="Thoen E."/>
            <person name="Andreopoulos B."/>
            <person name="Lu D."/>
            <person name="Skrede I."/>
            <person name="Drula E."/>
            <person name="Henrissat B."/>
            <person name="Morin E."/>
            <person name="Kohler A."/>
            <person name="Barry K."/>
            <person name="LaButti K."/>
            <person name="Morin E."/>
            <person name="Salamov A."/>
            <person name="Lipzen A."/>
            <person name="Mereny Z."/>
            <person name="Hegedus B."/>
            <person name="Baldrian P."/>
            <person name="Stursova M."/>
            <person name="Weitz H."/>
            <person name="Taylor A."/>
            <person name="Grigoriev I.V."/>
            <person name="Nagy L.G."/>
            <person name="Martin F."/>
            <person name="Kauserud H."/>
        </authorList>
    </citation>
    <scope>NUCLEOTIDE SEQUENCE</scope>
    <source>
        <strain evidence="7">9284</strain>
    </source>
</reference>
<dbReference type="GO" id="GO:0004185">
    <property type="term" value="F:serine-type carboxypeptidase activity"/>
    <property type="evidence" value="ECO:0007669"/>
    <property type="project" value="UniProtKB-UniRule"/>
</dbReference>
<evidence type="ECO:0000256" key="3">
    <source>
        <dbReference type="ARBA" id="ARBA00022670"/>
    </source>
</evidence>
<dbReference type="SUPFAM" id="SSF53474">
    <property type="entry name" value="alpha/beta-Hydrolases"/>
    <property type="match status" value="1"/>
</dbReference>
<dbReference type="EMBL" id="JARKIF010000013">
    <property type="protein sequence ID" value="KAJ7624951.1"/>
    <property type="molecule type" value="Genomic_DNA"/>
</dbReference>